<dbReference type="SUPFAM" id="SSF52540">
    <property type="entry name" value="P-loop containing nucleoside triphosphate hydrolases"/>
    <property type="match status" value="1"/>
</dbReference>
<evidence type="ECO:0000313" key="4">
    <source>
        <dbReference type="Proteomes" id="UP000177701"/>
    </source>
</evidence>
<dbReference type="InterPro" id="IPR006321">
    <property type="entry name" value="PilT/PilU"/>
</dbReference>
<dbReference type="InterPro" id="IPR027417">
    <property type="entry name" value="P-loop_NTPase"/>
</dbReference>
<evidence type="ECO:0000313" key="3">
    <source>
        <dbReference type="EMBL" id="OGD14528.1"/>
    </source>
</evidence>
<proteinExistence type="inferred from homology"/>
<comment type="similarity">
    <text evidence="1">Belongs to the GSP E family.</text>
</comment>
<gene>
    <name evidence="3" type="ORF">A2V47_07435</name>
</gene>
<organism evidence="3 4">
    <name type="scientific">Candidatus Sediminicultor quintus</name>
    <dbReference type="NCBI Taxonomy" id="1797291"/>
    <lineage>
        <taxon>Bacteria</taxon>
        <taxon>Pseudomonadati</taxon>
        <taxon>Atribacterota</taxon>
        <taxon>Candidatus Phoenicimicrobiia</taxon>
        <taxon>Candidatus Pheonicimicrobiales</taxon>
        <taxon>Candidatus Phoenicimicrobiaceae</taxon>
        <taxon>Candidatus Sediminicultor</taxon>
    </lineage>
</organism>
<comment type="caution">
    <text evidence="3">The sequence shown here is derived from an EMBL/GenBank/DDBJ whole genome shotgun (WGS) entry which is preliminary data.</text>
</comment>
<dbReference type="InterPro" id="IPR001482">
    <property type="entry name" value="T2SS/T4SS_dom"/>
</dbReference>
<dbReference type="CDD" id="cd01131">
    <property type="entry name" value="PilT"/>
    <property type="match status" value="1"/>
</dbReference>
<dbReference type="InterPro" id="IPR003593">
    <property type="entry name" value="AAA+_ATPase"/>
</dbReference>
<dbReference type="Gene3D" id="3.30.450.90">
    <property type="match status" value="1"/>
</dbReference>
<dbReference type="Gene3D" id="3.40.50.300">
    <property type="entry name" value="P-loop containing nucleotide triphosphate hydrolases"/>
    <property type="match status" value="1"/>
</dbReference>
<dbReference type="AlphaFoldDB" id="A0A1F5A893"/>
<sequence length="352" mass="39693">MDIRELLAITKERDASDLHITVGIPPILRINGKLRKVNLPELNRQNVHEMIYSIISDKQKDKYEELHELDFSYELEDMTRFRTNIFKTRLGEAAAFRLIPEKIKSLAELGLPDELSIFTKKTKGFVLVTGPTGSGKTTTLAALIDLINKERYEHIITIEDPIEFIHNHKNCVIDQREVGIHTDSFAYALRSALREDPDVILVGEMRDLETISMAVTAAETGHLVFSTLHTNSAAETVERIINVFPPHQQSQIRIQVAESLLGIVAQTLIPTMDEGGRVPAIELMIATPAIKNIIREEKIHQMPALIQMGRKDGMISLDQSLKLLLVEGKISRDEAIKKAIDKKVFMETRGSF</sequence>
<dbReference type="InterPro" id="IPR050921">
    <property type="entry name" value="T4SS_GSP_E_ATPase"/>
</dbReference>
<feature type="domain" description="Bacterial type II secretion system protein E" evidence="2">
    <location>
        <begin position="193"/>
        <end position="207"/>
    </location>
</feature>
<dbReference type="STRING" id="1797291.A2V47_07435"/>
<dbReference type="GO" id="GO:0016887">
    <property type="term" value="F:ATP hydrolysis activity"/>
    <property type="evidence" value="ECO:0007669"/>
    <property type="project" value="InterPro"/>
</dbReference>
<evidence type="ECO:0000259" key="2">
    <source>
        <dbReference type="PROSITE" id="PS00662"/>
    </source>
</evidence>
<dbReference type="PANTHER" id="PTHR30486">
    <property type="entry name" value="TWITCHING MOTILITY PROTEIN PILT"/>
    <property type="match status" value="1"/>
</dbReference>
<name>A0A1F5A893_9BACT</name>
<dbReference type="GO" id="GO:0005524">
    <property type="term" value="F:ATP binding"/>
    <property type="evidence" value="ECO:0007669"/>
    <property type="project" value="InterPro"/>
</dbReference>
<accession>A0A1F5A893</accession>
<evidence type="ECO:0000256" key="1">
    <source>
        <dbReference type="ARBA" id="ARBA00006611"/>
    </source>
</evidence>
<dbReference type="PANTHER" id="PTHR30486:SF6">
    <property type="entry name" value="TYPE IV PILUS RETRACTATION ATPASE PILT"/>
    <property type="match status" value="1"/>
</dbReference>
<dbReference type="SMART" id="SM00382">
    <property type="entry name" value="AAA"/>
    <property type="match status" value="1"/>
</dbReference>
<reference evidence="3 4" key="1">
    <citation type="journal article" date="2016" name="Nat. Commun.">
        <title>Thousands of microbial genomes shed light on interconnected biogeochemical processes in an aquifer system.</title>
        <authorList>
            <person name="Anantharaman K."/>
            <person name="Brown C.T."/>
            <person name="Hug L.A."/>
            <person name="Sharon I."/>
            <person name="Castelle C.J."/>
            <person name="Probst A.J."/>
            <person name="Thomas B.C."/>
            <person name="Singh A."/>
            <person name="Wilkins M.J."/>
            <person name="Karaoz U."/>
            <person name="Brodie E.L."/>
            <person name="Williams K.H."/>
            <person name="Hubbard S.S."/>
            <person name="Banfield J.F."/>
        </authorList>
    </citation>
    <scope>NUCLEOTIDE SEQUENCE [LARGE SCALE GENOMIC DNA]</scope>
</reference>
<protein>
    <submittedName>
        <fullName evidence="3">Type IV pili twitching motility protein PilT</fullName>
    </submittedName>
</protein>
<dbReference type="Proteomes" id="UP000177701">
    <property type="component" value="Unassembled WGS sequence"/>
</dbReference>
<dbReference type="Pfam" id="PF00437">
    <property type="entry name" value="T2SSE"/>
    <property type="match status" value="1"/>
</dbReference>
<dbReference type="EMBL" id="MEYH01000082">
    <property type="protein sequence ID" value="OGD14528.1"/>
    <property type="molecule type" value="Genomic_DNA"/>
</dbReference>
<dbReference type="NCBIfam" id="TIGR01420">
    <property type="entry name" value="pilT_fam"/>
    <property type="match status" value="1"/>
</dbReference>
<dbReference type="PROSITE" id="PS00662">
    <property type="entry name" value="T2SP_E"/>
    <property type="match status" value="1"/>
</dbReference>